<name>A0ABP5EM66_9ACTN</name>
<reference evidence="3" key="1">
    <citation type="journal article" date="2019" name="Int. J. Syst. Evol. Microbiol.">
        <title>The Global Catalogue of Microorganisms (GCM) 10K type strain sequencing project: providing services to taxonomists for standard genome sequencing and annotation.</title>
        <authorList>
            <consortium name="The Broad Institute Genomics Platform"/>
            <consortium name="The Broad Institute Genome Sequencing Center for Infectious Disease"/>
            <person name="Wu L."/>
            <person name="Ma J."/>
        </authorList>
    </citation>
    <scope>NUCLEOTIDE SEQUENCE [LARGE SCALE GENOMIC DNA]</scope>
    <source>
        <strain evidence="3">JCM 15313</strain>
    </source>
</reference>
<proteinExistence type="predicted"/>
<feature type="region of interest" description="Disordered" evidence="1">
    <location>
        <begin position="17"/>
        <end position="37"/>
    </location>
</feature>
<accession>A0ABP5EM66</accession>
<sequence length="194" mass="20312">MIAAALLAVAAAACGPEGPAADDGPDAVPAYEGPSGEEVDAGIAEQDTLLARGAVGEDDYAAAVERMEECLNTRGIDLDNNGWDPVDQLRMDLWFDGKGIPDDALADISDACFTAHLEKVEDRYSEDHEPRMADDLMAYTRACMSDAGVTTTGDETNVADLAASGGPDHEETVTDCVVEGAGELYPDSTVVVGW</sequence>
<comment type="caution">
    <text evidence="2">The sequence shown here is derived from an EMBL/GenBank/DDBJ whole genome shotgun (WGS) entry which is preliminary data.</text>
</comment>
<evidence type="ECO:0000313" key="2">
    <source>
        <dbReference type="EMBL" id="GAA2000237.1"/>
    </source>
</evidence>
<dbReference type="EMBL" id="BAAAPC010000011">
    <property type="protein sequence ID" value="GAA2000237.1"/>
    <property type="molecule type" value="Genomic_DNA"/>
</dbReference>
<evidence type="ECO:0008006" key="4">
    <source>
        <dbReference type="Google" id="ProtNLM"/>
    </source>
</evidence>
<keyword evidence="3" id="KW-1185">Reference proteome</keyword>
<dbReference type="Proteomes" id="UP001501585">
    <property type="component" value="Unassembled WGS sequence"/>
</dbReference>
<evidence type="ECO:0000313" key="3">
    <source>
        <dbReference type="Proteomes" id="UP001501585"/>
    </source>
</evidence>
<protein>
    <recommendedName>
        <fullName evidence="4">Lipoprotein</fullName>
    </recommendedName>
</protein>
<gene>
    <name evidence="2" type="ORF">GCM10009799_29440</name>
</gene>
<evidence type="ECO:0000256" key="1">
    <source>
        <dbReference type="SAM" id="MobiDB-lite"/>
    </source>
</evidence>
<feature type="compositionally biased region" description="Low complexity" evidence="1">
    <location>
        <begin position="17"/>
        <end position="30"/>
    </location>
</feature>
<organism evidence="2 3">
    <name type="scientific">Nocardiopsis rhodophaea</name>
    <dbReference type="NCBI Taxonomy" id="280238"/>
    <lineage>
        <taxon>Bacteria</taxon>
        <taxon>Bacillati</taxon>
        <taxon>Actinomycetota</taxon>
        <taxon>Actinomycetes</taxon>
        <taxon>Streptosporangiales</taxon>
        <taxon>Nocardiopsidaceae</taxon>
        <taxon>Nocardiopsis</taxon>
    </lineage>
</organism>